<keyword evidence="4" id="KW-1185">Reference proteome</keyword>
<name>E6MEM3_9FIRM</name>
<evidence type="ECO:0000313" key="3">
    <source>
        <dbReference type="EMBL" id="EFV02548.1"/>
    </source>
</evidence>
<keyword evidence="2" id="KW-0812">Transmembrane</keyword>
<feature type="compositionally biased region" description="Basic and acidic residues" evidence="1">
    <location>
        <begin position="14"/>
        <end position="24"/>
    </location>
</feature>
<evidence type="ECO:0000313" key="4">
    <source>
        <dbReference type="Proteomes" id="UP000004754"/>
    </source>
</evidence>
<dbReference type="HOGENOM" id="CLU_3010818_0_0_9"/>
<comment type="caution">
    <text evidence="3">The sequence shown here is derived from an EMBL/GenBank/DDBJ whole genome shotgun (WGS) entry which is preliminary data.</text>
</comment>
<keyword evidence="2" id="KW-0472">Membrane</keyword>
<evidence type="ECO:0000256" key="1">
    <source>
        <dbReference type="SAM" id="MobiDB-lite"/>
    </source>
</evidence>
<reference evidence="3 4" key="1">
    <citation type="submission" date="2010-12" db="EMBL/GenBank/DDBJ databases">
        <authorList>
            <person name="Muzny D."/>
            <person name="Qin X."/>
            <person name="Deng J."/>
            <person name="Jiang H."/>
            <person name="Liu Y."/>
            <person name="Qu J."/>
            <person name="Song X.-Z."/>
            <person name="Zhang L."/>
            <person name="Thornton R."/>
            <person name="Coyle M."/>
            <person name="Francisco L."/>
            <person name="Jackson L."/>
            <person name="Javaid M."/>
            <person name="Korchina V."/>
            <person name="Kovar C."/>
            <person name="Mata R."/>
            <person name="Mathew T."/>
            <person name="Ngo R."/>
            <person name="Nguyen L."/>
            <person name="Nguyen N."/>
            <person name="Okwuonu G."/>
            <person name="Ongeri F."/>
            <person name="Pham C."/>
            <person name="Simmons D."/>
            <person name="Wilczek-Boney K."/>
            <person name="Hale W."/>
            <person name="Jakkamsetti A."/>
            <person name="Pham P."/>
            <person name="Ruth R."/>
            <person name="San Lucas F."/>
            <person name="Warren J."/>
            <person name="Zhang J."/>
            <person name="Zhao Z."/>
            <person name="Zhou C."/>
            <person name="Zhu D."/>
            <person name="Lee S."/>
            <person name="Bess C."/>
            <person name="Blankenburg K."/>
            <person name="Forbes L."/>
            <person name="Fu Q."/>
            <person name="Gubbala S."/>
            <person name="Hirani K."/>
            <person name="Jayaseelan J.C."/>
            <person name="Lara F."/>
            <person name="Munidasa M."/>
            <person name="Palculict T."/>
            <person name="Patil S."/>
            <person name="Pu L.-L."/>
            <person name="Saada N."/>
            <person name="Tang L."/>
            <person name="Weissenberger G."/>
            <person name="Zhu Y."/>
            <person name="Hemphill L."/>
            <person name="Shang Y."/>
            <person name="Youmans B."/>
            <person name="Ayvaz T."/>
            <person name="Ross M."/>
            <person name="Santibanez J."/>
            <person name="Aqrawi P."/>
            <person name="Gross S."/>
            <person name="Joshi V."/>
            <person name="Fowler G."/>
            <person name="Nazareth L."/>
            <person name="Reid J."/>
            <person name="Worley K."/>
            <person name="Petrosino J."/>
            <person name="Highlander S."/>
            <person name="Gibbs R."/>
        </authorList>
    </citation>
    <scope>NUCLEOTIDE SEQUENCE [LARGE SCALE GENOMIC DNA]</scope>
    <source>
        <strain evidence="3 4">ATCC 23263</strain>
    </source>
</reference>
<dbReference type="AlphaFoldDB" id="E6MEM3"/>
<dbReference type="EMBL" id="AEQN01000007">
    <property type="protein sequence ID" value="EFV02548.1"/>
    <property type="molecule type" value="Genomic_DNA"/>
</dbReference>
<feature type="compositionally biased region" description="Basic residues" evidence="1">
    <location>
        <begin position="1"/>
        <end position="13"/>
    </location>
</feature>
<dbReference type="RefSeq" id="WP_006597875.1">
    <property type="nucleotide sequence ID" value="NZ_GL622359.1"/>
</dbReference>
<gene>
    <name evidence="3" type="ORF">HMP0721_0456</name>
</gene>
<accession>E6MEM3</accession>
<feature type="region of interest" description="Disordered" evidence="1">
    <location>
        <begin position="1"/>
        <end position="24"/>
    </location>
</feature>
<feature type="transmembrane region" description="Helical" evidence="2">
    <location>
        <begin position="30"/>
        <end position="52"/>
    </location>
</feature>
<dbReference type="STRING" id="887929.HMP0721_0456"/>
<keyword evidence="2" id="KW-1133">Transmembrane helix</keyword>
<protein>
    <submittedName>
        <fullName evidence="3">Uncharacterized protein</fullName>
    </submittedName>
</protein>
<dbReference type="Proteomes" id="UP000004754">
    <property type="component" value="Unassembled WGS sequence"/>
</dbReference>
<sequence>MSNHKKNKHKKKNNHYDSARRETHQTVKPWHRIGAMVLVIALIVGIIAMYGLSYTG</sequence>
<proteinExistence type="predicted"/>
<evidence type="ECO:0000256" key="2">
    <source>
        <dbReference type="SAM" id="Phobius"/>
    </source>
</evidence>
<organism evidence="3 4">
    <name type="scientific">Pseudoramibacter alactolyticus ATCC 23263</name>
    <dbReference type="NCBI Taxonomy" id="887929"/>
    <lineage>
        <taxon>Bacteria</taxon>
        <taxon>Bacillati</taxon>
        <taxon>Bacillota</taxon>
        <taxon>Clostridia</taxon>
        <taxon>Eubacteriales</taxon>
        <taxon>Eubacteriaceae</taxon>
        <taxon>Pseudoramibacter</taxon>
    </lineage>
</organism>